<protein>
    <submittedName>
        <fullName evidence="1">Four helix bundle protein</fullName>
    </submittedName>
</protein>
<dbReference type="PANTHER" id="PTHR38471">
    <property type="entry name" value="FOUR HELIX BUNDLE PROTEIN"/>
    <property type="match status" value="1"/>
</dbReference>
<dbReference type="Proteomes" id="UP000231530">
    <property type="component" value="Unassembled WGS sequence"/>
</dbReference>
<dbReference type="InterPro" id="IPR012657">
    <property type="entry name" value="23S_rRNA-intervening_sequence"/>
</dbReference>
<reference evidence="2" key="1">
    <citation type="submission" date="2017-09" db="EMBL/GenBank/DDBJ databases">
        <title>Depth-based differentiation of microbial function through sediment-hosted aquifers and enrichment of novel symbionts in the deep terrestrial subsurface.</title>
        <authorList>
            <person name="Probst A.J."/>
            <person name="Ladd B."/>
            <person name="Jarett J.K."/>
            <person name="Geller-Mcgrath D.E."/>
            <person name="Sieber C.M.K."/>
            <person name="Emerson J.B."/>
            <person name="Anantharaman K."/>
            <person name="Thomas B.C."/>
            <person name="Malmstrom R."/>
            <person name="Stieglmeier M."/>
            <person name="Klingl A."/>
            <person name="Woyke T."/>
            <person name="Ryan C.M."/>
            <person name="Banfield J.F."/>
        </authorList>
    </citation>
    <scope>NUCLEOTIDE SEQUENCE [LARGE SCALE GENOMIC DNA]</scope>
</reference>
<dbReference type="CDD" id="cd16377">
    <property type="entry name" value="23S_rRNA_IVP_like"/>
    <property type="match status" value="1"/>
</dbReference>
<evidence type="ECO:0000313" key="2">
    <source>
        <dbReference type="Proteomes" id="UP000231530"/>
    </source>
</evidence>
<proteinExistence type="predicted"/>
<organism evidence="1 2">
    <name type="scientific">Candidatus Magasanikbacteria bacterium CG10_big_fil_rev_8_21_14_0_10_42_10</name>
    <dbReference type="NCBI Taxonomy" id="1974649"/>
    <lineage>
        <taxon>Bacteria</taxon>
        <taxon>Candidatus Magasanikiibacteriota</taxon>
    </lineage>
</organism>
<sequence>MTKKLPDSEKYNLVSQARRSACSICANIAEGYGRFHYQENIQYCRQARGSLDETRDHLIAIGALYSKLKEEAIKIISTCLELRPKINGYISFLNRCKRT</sequence>
<dbReference type="Gene3D" id="1.20.1440.60">
    <property type="entry name" value="23S rRNA-intervening sequence"/>
    <property type="match status" value="1"/>
</dbReference>
<dbReference type="Pfam" id="PF05635">
    <property type="entry name" value="23S_rRNA_IVP"/>
    <property type="match status" value="1"/>
</dbReference>
<comment type="caution">
    <text evidence="1">The sequence shown here is derived from an EMBL/GenBank/DDBJ whole genome shotgun (WGS) entry which is preliminary data.</text>
</comment>
<dbReference type="EMBL" id="PFBY01000030">
    <property type="protein sequence ID" value="PIR76366.1"/>
    <property type="molecule type" value="Genomic_DNA"/>
</dbReference>
<gene>
    <name evidence="1" type="ORF">COU32_02390</name>
</gene>
<dbReference type="SUPFAM" id="SSF158446">
    <property type="entry name" value="IVS-encoded protein-like"/>
    <property type="match status" value="1"/>
</dbReference>
<dbReference type="NCBIfam" id="TIGR02436">
    <property type="entry name" value="four helix bundle protein"/>
    <property type="match status" value="1"/>
</dbReference>
<dbReference type="InterPro" id="IPR036583">
    <property type="entry name" value="23S_rRNA_IVS_sf"/>
</dbReference>
<dbReference type="AlphaFoldDB" id="A0A2H0TXX9"/>
<dbReference type="PANTHER" id="PTHR38471:SF2">
    <property type="entry name" value="FOUR HELIX BUNDLE PROTEIN"/>
    <property type="match status" value="1"/>
</dbReference>
<name>A0A2H0TXX9_9BACT</name>
<accession>A0A2H0TXX9</accession>
<evidence type="ECO:0000313" key="1">
    <source>
        <dbReference type="EMBL" id="PIR76366.1"/>
    </source>
</evidence>